<dbReference type="Proteomes" id="UP000799302">
    <property type="component" value="Unassembled WGS sequence"/>
</dbReference>
<sequence>MYLNSQWNANFAQLLSYGPFSTAVLRRDINEVSQHLERDSAVALLEQSGLNQTPLHLASDWPDGLALILTYVDEYEAINATDANNESALNYTINQNSTHCFRLLMSTGLVRQYFDHRLIGYGIKPLIPEIYLCIAEVMSSSCEQLIHEAQRLISCKEWDRYALLRDRTFDSSVIDLLDQLHFDDKEKVNRISLLIPQRGNIFHNIPFWGSVQSTNLILALLSSGFGEIDTTWNGVSPVMCWRSKFFAHEDEFCAILMNKELDLYRRIPEDLIKPSDISNDSTAGQCLAIHKVASTHGWCLPEKSSLNLENPSEVAKESSSKYWEIIFTDQSADTSSCGCSMLGHTALTLFLKHLDFLPFLRCIKSGLNNPAVMLHIGSILERTARIFIFQELGLTHTCLSYYSWWNIDSWPDPMVTGPSADEIRDIQWEEEEGLARLEKTLRAVMIKISENQAPWPYFIEHDFLNHILVAIEDTEAPVGEQDIYQIKAAGVVIEEDDEVYSHLNQGDDEERFAVSDDEDHLANGEPEELRYTYSWQKKQEVLFTAS</sequence>
<protein>
    <submittedName>
        <fullName evidence="1">Uncharacterized protein</fullName>
    </submittedName>
</protein>
<name>A0A6A6UAY6_9PEZI</name>
<evidence type="ECO:0000313" key="2">
    <source>
        <dbReference type="Proteomes" id="UP000799302"/>
    </source>
</evidence>
<keyword evidence="2" id="KW-1185">Reference proteome</keyword>
<gene>
    <name evidence="1" type="ORF">BT63DRAFT_260871</name>
</gene>
<organism evidence="1 2">
    <name type="scientific">Microthyrium microscopicum</name>
    <dbReference type="NCBI Taxonomy" id="703497"/>
    <lineage>
        <taxon>Eukaryota</taxon>
        <taxon>Fungi</taxon>
        <taxon>Dikarya</taxon>
        <taxon>Ascomycota</taxon>
        <taxon>Pezizomycotina</taxon>
        <taxon>Dothideomycetes</taxon>
        <taxon>Dothideomycetes incertae sedis</taxon>
        <taxon>Microthyriales</taxon>
        <taxon>Microthyriaceae</taxon>
        <taxon>Microthyrium</taxon>
    </lineage>
</organism>
<dbReference type="InterPro" id="IPR036770">
    <property type="entry name" value="Ankyrin_rpt-contain_sf"/>
</dbReference>
<dbReference type="SUPFAM" id="SSF48403">
    <property type="entry name" value="Ankyrin repeat"/>
    <property type="match status" value="1"/>
</dbReference>
<evidence type="ECO:0000313" key="1">
    <source>
        <dbReference type="EMBL" id="KAF2669419.1"/>
    </source>
</evidence>
<proteinExistence type="predicted"/>
<reference evidence="1" key="1">
    <citation type="journal article" date="2020" name="Stud. Mycol.">
        <title>101 Dothideomycetes genomes: a test case for predicting lifestyles and emergence of pathogens.</title>
        <authorList>
            <person name="Haridas S."/>
            <person name="Albert R."/>
            <person name="Binder M."/>
            <person name="Bloem J."/>
            <person name="Labutti K."/>
            <person name="Salamov A."/>
            <person name="Andreopoulos B."/>
            <person name="Baker S."/>
            <person name="Barry K."/>
            <person name="Bills G."/>
            <person name="Bluhm B."/>
            <person name="Cannon C."/>
            <person name="Castanera R."/>
            <person name="Culley D."/>
            <person name="Daum C."/>
            <person name="Ezra D."/>
            <person name="Gonzalez J."/>
            <person name="Henrissat B."/>
            <person name="Kuo A."/>
            <person name="Liang C."/>
            <person name="Lipzen A."/>
            <person name="Lutzoni F."/>
            <person name="Magnuson J."/>
            <person name="Mondo S."/>
            <person name="Nolan M."/>
            <person name="Ohm R."/>
            <person name="Pangilinan J."/>
            <person name="Park H.-J."/>
            <person name="Ramirez L."/>
            <person name="Alfaro M."/>
            <person name="Sun H."/>
            <person name="Tritt A."/>
            <person name="Yoshinaga Y."/>
            <person name="Zwiers L.-H."/>
            <person name="Turgeon B."/>
            <person name="Goodwin S."/>
            <person name="Spatafora J."/>
            <person name="Crous P."/>
            <person name="Grigoriev I."/>
        </authorList>
    </citation>
    <scope>NUCLEOTIDE SEQUENCE</scope>
    <source>
        <strain evidence="1">CBS 115976</strain>
    </source>
</reference>
<dbReference type="EMBL" id="MU004235">
    <property type="protein sequence ID" value="KAF2669419.1"/>
    <property type="molecule type" value="Genomic_DNA"/>
</dbReference>
<accession>A0A6A6UAY6</accession>
<dbReference type="AlphaFoldDB" id="A0A6A6UAY6"/>
<dbReference type="OrthoDB" id="1577640at2759"/>